<dbReference type="Gene3D" id="2.160.10.10">
    <property type="entry name" value="Hexapeptide repeat proteins"/>
    <property type="match status" value="1"/>
</dbReference>
<dbReference type="InterPro" id="IPR010493">
    <property type="entry name" value="Ser_AcTrfase_N"/>
</dbReference>
<dbReference type="OrthoDB" id="9801456at2"/>
<name>A0A363UJM8_9GAMM</name>
<dbReference type="Proteomes" id="UP000251800">
    <property type="component" value="Unassembled WGS sequence"/>
</dbReference>
<dbReference type="InterPro" id="IPR001451">
    <property type="entry name" value="Hexapep"/>
</dbReference>
<evidence type="ECO:0000256" key="9">
    <source>
        <dbReference type="ARBA" id="ARBA00022737"/>
    </source>
</evidence>
<dbReference type="UniPathway" id="UPA00136">
    <property type="reaction ID" value="UER00199"/>
</dbReference>
<keyword evidence="10" id="KW-0012">Acyltransferase</keyword>
<dbReference type="GO" id="GO:0006535">
    <property type="term" value="P:cysteine biosynthetic process from serine"/>
    <property type="evidence" value="ECO:0007669"/>
    <property type="project" value="InterPro"/>
</dbReference>
<comment type="pathway">
    <text evidence="2">Amino-acid biosynthesis; L-cysteine biosynthesis; L-cysteine from L-serine: step 1/2.</text>
</comment>
<evidence type="ECO:0000259" key="13">
    <source>
        <dbReference type="Pfam" id="PF06426"/>
    </source>
</evidence>
<comment type="catalytic activity">
    <reaction evidence="11">
        <text>L-serine + acetyl-CoA = O-acetyl-L-serine + CoA</text>
        <dbReference type="Rhea" id="RHEA:24560"/>
        <dbReference type="ChEBI" id="CHEBI:33384"/>
        <dbReference type="ChEBI" id="CHEBI:57287"/>
        <dbReference type="ChEBI" id="CHEBI:57288"/>
        <dbReference type="ChEBI" id="CHEBI:58340"/>
        <dbReference type="EC" id="2.3.1.30"/>
    </reaction>
</comment>
<evidence type="ECO:0000256" key="7">
    <source>
        <dbReference type="ARBA" id="ARBA00022605"/>
    </source>
</evidence>
<evidence type="ECO:0000256" key="2">
    <source>
        <dbReference type="ARBA" id="ARBA00004876"/>
    </source>
</evidence>
<evidence type="ECO:0000256" key="1">
    <source>
        <dbReference type="ARBA" id="ARBA00004496"/>
    </source>
</evidence>
<dbReference type="InterPro" id="IPR018357">
    <property type="entry name" value="Hexapep_transf_CS"/>
</dbReference>
<dbReference type="InterPro" id="IPR053376">
    <property type="entry name" value="Serine_acetyltransferase"/>
</dbReference>
<evidence type="ECO:0000256" key="10">
    <source>
        <dbReference type="ARBA" id="ARBA00023315"/>
    </source>
</evidence>
<organism evidence="14 15">
    <name type="scientific">Abyssibacter profundi</name>
    <dbReference type="NCBI Taxonomy" id="2182787"/>
    <lineage>
        <taxon>Bacteria</taxon>
        <taxon>Pseudomonadati</taxon>
        <taxon>Pseudomonadota</taxon>
        <taxon>Gammaproteobacteria</taxon>
        <taxon>Chromatiales</taxon>
        <taxon>Oceanococcaceae</taxon>
        <taxon>Abyssibacter</taxon>
    </lineage>
</organism>
<gene>
    <name evidence="14" type="primary">cysE</name>
    <name evidence="14" type="ORF">DEH80_11030</name>
</gene>
<dbReference type="EMBL" id="QEQK01000009">
    <property type="protein sequence ID" value="PWN55632.1"/>
    <property type="molecule type" value="Genomic_DNA"/>
</dbReference>
<keyword evidence="7" id="KW-0028">Amino-acid biosynthesis</keyword>
<keyword evidence="9" id="KW-0677">Repeat</keyword>
<accession>A0A363UJM8</accession>
<evidence type="ECO:0000256" key="8">
    <source>
        <dbReference type="ARBA" id="ARBA00022679"/>
    </source>
</evidence>
<comment type="similarity">
    <text evidence="3">Belongs to the transferase hexapeptide repeat family.</text>
</comment>
<sequence length="286" mass="31236">MHRASLRRIILSNSVGITAMFQRLREDIRIVFDRDPAARHALEVLTAYPGLHAIWAHRIAHWCWTHGLKWLARLLSHLSRWFTGIEIHPGAQIGRRLFIDHGMGIVIGETAVVGDDCTLYHGVTLGGTSWSPGKRHPTLANNVVIGAGAKVLGPLAVGDGARIGSNAVVVADVPSGATVVGIPGRVVTKRQAPTREMVAMAEKMGFDAYGMTRDMPDPVSKAIGSMLHHIHVQDSRIEQLCKALREHVDAQDLPRLDVPEFARDEAEQAAESIVRESAERAAHKPS</sequence>
<dbReference type="CDD" id="cd03354">
    <property type="entry name" value="LbH_SAT"/>
    <property type="match status" value="1"/>
</dbReference>
<evidence type="ECO:0000313" key="14">
    <source>
        <dbReference type="EMBL" id="PWN55632.1"/>
    </source>
</evidence>
<feature type="domain" description="Serine acetyltransferase N-terminal" evidence="13">
    <location>
        <begin position="3"/>
        <end position="54"/>
    </location>
</feature>
<evidence type="ECO:0000256" key="3">
    <source>
        <dbReference type="ARBA" id="ARBA00007274"/>
    </source>
</evidence>
<evidence type="ECO:0000256" key="12">
    <source>
        <dbReference type="SAM" id="MobiDB-lite"/>
    </source>
</evidence>
<dbReference type="AlphaFoldDB" id="A0A363UJM8"/>
<dbReference type="Pfam" id="PF06426">
    <property type="entry name" value="SATase_N"/>
    <property type="match status" value="1"/>
</dbReference>
<dbReference type="InterPro" id="IPR045304">
    <property type="entry name" value="LbH_SAT"/>
</dbReference>
<dbReference type="InterPro" id="IPR042122">
    <property type="entry name" value="Ser_AcTrfase_N_sf"/>
</dbReference>
<dbReference type="EC" id="2.3.1.30" evidence="4"/>
<dbReference type="InterPro" id="IPR011004">
    <property type="entry name" value="Trimer_LpxA-like_sf"/>
</dbReference>
<dbReference type="FunFam" id="1.10.3130.10:FF:000002">
    <property type="entry name" value="Serine acetyltransferase"/>
    <property type="match status" value="1"/>
</dbReference>
<comment type="caution">
    <text evidence="14">The sequence shown here is derived from an EMBL/GenBank/DDBJ whole genome shotgun (WGS) entry which is preliminary data.</text>
</comment>
<dbReference type="GO" id="GO:0009001">
    <property type="term" value="F:serine O-acetyltransferase activity"/>
    <property type="evidence" value="ECO:0007669"/>
    <property type="project" value="UniProtKB-EC"/>
</dbReference>
<dbReference type="SUPFAM" id="SSF51161">
    <property type="entry name" value="Trimeric LpxA-like enzymes"/>
    <property type="match status" value="1"/>
</dbReference>
<reference evidence="14 15" key="1">
    <citation type="submission" date="2018-05" db="EMBL/GenBank/DDBJ databases">
        <title>Abyssibacter profundi OUC007T gen. nov., sp. nov, a marine bacterium isolated from seawater of the Mariana Trench.</title>
        <authorList>
            <person name="Zhou S."/>
        </authorList>
    </citation>
    <scope>NUCLEOTIDE SEQUENCE [LARGE SCALE GENOMIC DNA]</scope>
    <source>
        <strain evidence="14 15">OUC007</strain>
    </source>
</reference>
<dbReference type="NCBIfam" id="TIGR01172">
    <property type="entry name" value="cysE"/>
    <property type="match status" value="1"/>
</dbReference>
<dbReference type="PROSITE" id="PS00101">
    <property type="entry name" value="HEXAPEP_TRANSFERASES"/>
    <property type="match status" value="1"/>
</dbReference>
<feature type="compositionally biased region" description="Basic and acidic residues" evidence="12">
    <location>
        <begin position="273"/>
        <end position="286"/>
    </location>
</feature>
<dbReference type="GO" id="GO:0005737">
    <property type="term" value="C:cytoplasm"/>
    <property type="evidence" value="ECO:0007669"/>
    <property type="project" value="UniProtKB-SubCell"/>
</dbReference>
<dbReference type="InterPro" id="IPR005881">
    <property type="entry name" value="Ser_O-AcTrfase"/>
</dbReference>
<evidence type="ECO:0000256" key="6">
    <source>
        <dbReference type="ARBA" id="ARBA00022490"/>
    </source>
</evidence>
<keyword evidence="8 14" id="KW-0808">Transferase</keyword>
<evidence type="ECO:0000256" key="4">
    <source>
        <dbReference type="ARBA" id="ARBA00013266"/>
    </source>
</evidence>
<keyword evidence="15" id="KW-1185">Reference proteome</keyword>
<evidence type="ECO:0000256" key="11">
    <source>
        <dbReference type="ARBA" id="ARBA00049486"/>
    </source>
</evidence>
<dbReference type="Pfam" id="PF00132">
    <property type="entry name" value="Hexapep"/>
    <property type="match status" value="1"/>
</dbReference>
<comment type="subcellular location">
    <subcellularLocation>
        <location evidence="1">Cytoplasm</location>
    </subcellularLocation>
</comment>
<dbReference type="Gene3D" id="1.10.3130.10">
    <property type="entry name" value="serine acetyltransferase, domain 1"/>
    <property type="match status" value="1"/>
</dbReference>
<dbReference type="NCBIfam" id="NF041874">
    <property type="entry name" value="EPS_EpsC"/>
    <property type="match status" value="1"/>
</dbReference>
<dbReference type="RefSeq" id="WP_109720556.1">
    <property type="nucleotide sequence ID" value="NZ_QEQK01000009.1"/>
</dbReference>
<evidence type="ECO:0000313" key="15">
    <source>
        <dbReference type="Proteomes" id="UP000251800"/>
    </source>
</evidence>
<protein>
    <recommendedName>
        <fullName evidence="5">Serine acetyltransferase</fullName>
        <ecNumber evidence="4">2.3.1.30</ecNumber>
    </recommendedName>
</protein>
<keyword evidence="6" id="KW-0963">Cytoplasm</keyword>
<dbReference type="FunFam" id="2.160.10.10:FF:000007">
    <property type="entry name" value="Serine acetyltransferase"/>
    <property type="match status" value="1"/>
</dbReference>
<proteinExistence type="inferred from homology"/>
<dbReference type="PANTHER" id="PTHR42811">
    <property type="entry name" value="SERINE ACETYLTRANSFERASE"/>
    <property type="match status" value="1"/>
</dbReference>
<feature type="region of interest" description="Disordered" evidence="12">
    <location>
        <begin position="267"/>
        <end position="286"/>
    </location>
</feature>
<evidence type="ECO:0000256" key="5">
    <source>
        <dbReference type="ARBA" id="ARBA00018522"/>
    </source>
</evidence>